<proteinExistence type="predicted"/>
<evidence type="ECO:0000256" key="1">
    <source>
        <dbReference type="SAM" id="MobiDB-lite"/>
    </source>
</evidence>
<feature type="non-terminal residue" evidence="2">
    <location>
        <position position="1"/>
    </location>
</feature>
<sequence>GRGGGGGGGGAQAEAGDGQARIRTPAQEPPHDGCAAVGLAKPRLVDPSSWAGGLAISRLEDLCCELRRWENMADKEKGRLRTTGDRAARAQLRRQDRLLSLPDGPESQSITREGVNDAPGRQNAKTSTVFGYKRPRMITGRVDPIAVDVELLDAAVELDEAFLMISNANNGAVLVDCIAAKLSSTAQMVKRQIREELSMSKCRGITWEGINDAPSRQNVKISTGKLGRDDPAATS</sequence>
<evidence type="ECO:0000313" key="3">
    <source>
        <dbReference type="Proteomes" id="UP001189429"/>
    </source>
</evidence>
<evidence type="ECO:0000313" key="2">
    <source>
        <dbReference type="EMBL" id="CAK0852871.1"/>
    </source>
</evidence>
<feature type="region of interest" description="Disordered" evidence="1">
    <location>
        <begin position="93"/>
        <end position="124"/>
    </location>
</feature>
<gene>
    <name evidence="2" type="ORF">PCOR1329_LOCUS44519</name>
</gene>
<comment type="caution">
    <text evidence="2">The sequence shown here is derived from an EMBL/GenBank/DDBJ whole genome shotgun (WGS) entry which is preliminary data.</text>
</comment>
<name>A0ABN9U2Y5_9DINO</name>
<feature type="compositionally biased region" description="Low complexity" evidence="1">
    <location>
        <begin position="12"/>
        <end position="21"/>
    </location>
</feature>
<reference evidence="2" key="1">
    <citation type="submission" date="2023-10" db="EMBL/GenBank/DDBJ databases">
        <authorList>
            <person name="Chen Y."/>
            <person name="Shah S."/>
            <person name="Dougan E. K."/>
            <person name="Thang M."/>
            <person name="Chan C."/>
        </authorList>
    </citation>
    <scope>NUCLEOTIDE SEQUENCE [LARGE SCALE GENOMIC DNA]</scope>
</reference>
<feature type="compositionally biased region" description="Gly residues" evidence="1">
    <location>
        <begin position="1"/>
        <end position="11"/>
    </location>
</feature>
<dbReference type="EMBL" id="CAUYUJ010015350">
    <property type="protein sequence ID" value="CAK0852871.1"/>
    <property type="molecule type" value="Genomic_DNA"/>
</dbReference>
<feature type="region of interest" description="Disordered" evidence="1">
    <location>
        <begin position="1"/>
        <end position="32"/>
    </location>
</feature>
<keyword evidence="3" id="KW-1185">Reference proteome</keyword>
<protein>
    <submittedName>
        <fullName evidence="2">Uncharacterized protein</fullName>
    </submittedName>
</protein>
<accession>A0ABN9U2Y5</accession>
<organism evidence="2 3">
    <name type="scientific">Prorocentrum cordatum</name>
    <dbReference type="NCBI Taxonomy" id="2364126"/>
    <lineage>
        <taxon>Eukaryota</taxon>
        <taxon>Sar</taxon>
        <taxon>Alveolata</taxon>
        <taxon>Dinophyceae</taxon>
        <taxon>Prorocentrales</taxon>
        <taxon>Prorocentraceae</taxon>
        <taxon>Prorocentrum</taxon>
    </lineage>
</organism>
<dbReference type="Proteomes" id="UP001189429">
    <property type="component" value="Unassembled WGS sequence"/>
</dbReference>